<dbReference type="GO" id="GO:0032259">
    <property type="term" value="P:methylation"/>
    <property type="evidence" value="ECO:0007669"/>
    <property type="project" value="UniProtKB-KW"/>
</dbReference>
<gene>
    <name evidence="1" type="ORF">HNI00_05000</name>
</gene>
<reference evidence="1" key="1">
    <citation type="submission" date="2020-05" db="EMBL/GenBank/DDBJ databases">
        <authorList>
            <person name="Zhu T."/>
            <person name="Keshari N."/>
            <person name="Lu X."/>
        </authorList>
    </citation>
    <scope>NUCLEOTIDE SEQUENCE</scope>
    <source>
        <strain evidence="1">NK1-22</strain>
    </source>
</reference>
<dbReference type="SUPFAM" id="SSF53335">
    <property type="entry name" value="S-adenosyl-L-methionine-dependent methyltransferases"/>
    <property type="match status" value="1"/>
</dbReference>
<dbReference type="GO" id="GO:0008168">
    <property type="term" value="F:methyltransferase activity"/>
    <property type="evidence" value="ECO:0007669"/>
    <property type="project" value="UniProtKB-KW"/>
</dbReference>
<dbReference type="KEGG" id="tog:HNI00_05000"/>
<sequence>MVKLSHVVPFGRSLAEYRLMFNLTDLDLSRDILDAGGGPASFNAEMHQLGYRVISIDPIYQFSGAEIEQRFYACASDIIRQVKDTPDGWVWGYHQSPDDLLRNRETALRRFLADYDQGKAEGRYLVGELPDLPLSDRPYDLMLCSHLLFLYSDHLSLEMHCRSIAALMVRGQELRIFPLLTLERVRSPHLEPVCEVLTDLGYRVEIVPVRYELQKGGNEMLRVTRRSLAV</sequence>
<organism evidence="1">
    <name type="scientific">Thermoleptolyngbya oregonensis NK1-22</name>
    <dbReference type="NCBI Taxonomy" id="2547457"/>
    <lineage>
        <taxon>Bacteria</taxon>
        <taxon>Bacillati</taxon>
        <taxon>Cyanobacteriota</taxon>
        <taxon>Cyanophyceae</taxon>
        <taxon>Oculatellales</taxon>
        <taxon>Oculatellaceae</taxon>
        <taxon>Thermoleptolyngbya</taxon>
    </lineage>
</organism>
<dbReference type="InterPro" id="IPR029063">
    <property type="entry name" value="SAM-dependent_MTases_sf"/>
</dbReference>
<dbReference type="AlphaFoldDB" id="A0AA96Y2P9"/>
<name>A0AA96Y2P9_9CYAN</name>
<proteinExistence type="predicted"/>
<dbReference type="EMBL" id="CP053540">
    <property type="protein sequence ID" value="WOB42585.1"/>
    <property type="molecule type" value="Genomic_DNA"/>
</dbReference>
<keyword evidence="1" id="KW-0808">Transferase</keyword>
<dbReference type="Gene3D" id="3.40.50.150">
    <property type="entry name" value="Vaccinia Virus protein VP39"/>
    <property type="match status" value="1"/>
</dbReference>
<dbReference type="RefSeq" id="WP_316791224.1">
    <property type="nucleotide sequence ID" value="NZ_CP053540.1"/>
</dbReference>
<evidence type="ECO:0000313" key="1">
    <source>
        <dbReference type="EMBL" id="WOB42585.1"/>
    </source>
</evidence>
<keyword evidence="1" id="KW-0489">Methyltransferase</keyword>
<accession>A0AA96Y2P9</accession>
<protein>
    <submittedName>
        <fullName evidence="1">SAM-dependent methyltransferase</fullName>
    </submittedName>
</protein>